<evidence type="ECO:0000313" key="12">
    <source>
        <dbReference type="Proteomes" id="UP000664034"/>
    </source>
</evidence>
<evidence type="ECO:0000256" key="3">
    <source>
        <dbReference type="ARBA" id="ARBA00022723"/>
    </source>
</evidence>
<evidence type="ECO:0000256" key="6">
    <source>
        <dbReference type="ARBA" id="ARBA00022833"/>
    </source>
</evidence>
<evidence type="ECO:0000256" key="1">
    <source>
        <dbReference type="ARBA" id="ARBA00008721"/>
    </source>
</evidence>
<keyword evidence="8" id="KW-1015">Disulfide bond</keyword>
<dbReference type="PANTHER" id="PTHR47466:SF1">
    <property type="entry name" value="METALLOPROTEASE MEP1 (AFU_ORTHOLOGUE AFUA_1G07730)-RELATED"/>
    <property type="match status" value="1"/>
</dbReference>
<dbReference type="SUPFAM" id="SSF55486">
    <property type="entry name" value="Metalloproteases ('zincins'), catalytic domain"/>
    <property type="match status" value="1"/>
</dbReference>
<comment type="caution">
    <text evidence="11">The sequence shown here is derived from an EMBL/GenBank/DDBJ whole genome shotgun (WGS) entry which is preliminary data.</text>
</comment>
<keyword evidence="5" id="KW-0378">Hydrolase</keyword>
<dbReference type="Pfam" id="PF05572">
    <property type="entry name" value="Peptidase_M43"/>
    <property type="match status" value="1"/>
</dbReference>
<dbReference type="GO" id="GO:0006508">
    <property type="term" value="P:proteolysis"/>
    <property type="evidence" value="ECO:0007669"/>
    <property type="project" value="UniProtKB-KW"/>
</dbReference>
<gene>
    <name evidence="11" type="ORF">J2I47_24575</name>
</gene>
<evidence type="ECO:0000256" key="8">
    <source>
        <dbReference type="ARBA" id="ARBA00023157"/>
    </source>
</evidence>
<dbReference type="RefSeq" id="WP_207367276.1">
    <property type="nucleotide sequence ID" value="NZ_JAFMYV010000017.1"/>
</dbReference>
<evidence type="ECO:0000256" key="9">
    <source>
        <dbReference type="SAM" id="SignalP"/>
    </source>
</evidence>
<dbReference type="CDD" id="cd04275">
    <property type="entry name" value="ZnMc_pappalysin_like"/>
    <property type="match status" value="1"/>
</dbReference>
<feature type="domain" description="Peptidase M43 pregnancy-associated plasma-A" evidence="10">
    <location>
        <begin position="243"/>
        <end position="327"/>
    </location>
</feature>
<dbReference type="AlphaFoldDB" id="A0A939K5Q7"/>
<organism evidence="11 12">
    <name type="scientific">Fibrella rubiginis</name>
    <dbReference type="NCBI Taxonomy" id="2817060"/>
    <lineage>
        <taxon>Bacteria</taxon>
        <taxon>Pseudomonadati</taxon>
        <taxon>Bacteroidota</taxon>
        <taxon>Cytophagia</taxon>
        <taxon>Cytophagales</taxon>
        <taxon>Spirosomataceae</taxon>
        <taxon>Fibrella</taxon>
    </lineage>
</organism>
<dbReference type="Gene3D" id="3.40.390.10">
    <property type="entry name" value="Collagenase (Catalytic Domain)"/>
    <property type="match status" value="1"/>
</dbReference>
<sequence length="340" mass="36289">MKKFTVYALTAGLIYSASACLDSSVNEPTASSSLNGAREEVPTRQCGSMDVLAQQLKNNPGLQRKLDDIEAHTSRFALTLKTDPSVLSTGPLVGVLTIPVAVHVIYNSSIPQENISDAQIQSQITVLNRDYSKTNTDITKVPSAFASVASNMQFQFRLASIDRKASAMTSWGTSDAMKKTSYGGVAPISPTTTLNIWICNIGGGVLGYAQFPGGAAATDGVVIGPKYFGSSSIASGYYGAPFDKGRTATHEIGHWLNLRHIWGDASCGNDLVADTPTQSTSNFGCPAFPRKTCGNTTSGDMFMNYMDYTDDLCMFMFSEGQKTRSRAIFSPGGPRASFAP</sequence>
<keyword evidence="4 9" id="KW-0732">Signal</keyword>
<dbReference type="InterPro" id="IPR024079">
    <property type="entry name" value="MetalloPept_cat_dom_sf"/>
</dbReference>
<keyword evidence="12" id="KW-1185">Reference proteome</keyword>
<evidence type="ECO:0000256" key="4">
    <source>
        <dbReference type="ARBA" id="ARBA00022729"/>
    </source>
</evidence>
<feature type="signal peptide" evidence="9">
    <location>
        <begin position="1"/>
        <end position="19"/>
    </location>
</feature>
<feature type="chain" id="PRO_5037956787" evidence="9">
    <location>
        <begin position="20"/>
        <end position="340"/>
    </location>
</feature>
<dbReference type="PROSITE" id="PS51257">
    <property type="entry name" value="PROKAR_LIPOPROTEIN"/>
    <property type="match status" value="1"/>
</dbReference>
<accession>A0A939K5Q7</accession>
<dbReference type="InterPro" id="IPR008754">
    <property type="entry name" value="Peptidase_M43"/>
</dbReference>
<dbReference type="PANTHER" id="PTHR47466">
    <property type="match status" value="1"/>
</dbReference>
<dbReference type="GO" id="GO:0046872">
    <property type="term" value="F:metal ion binding"/>
    <property type="evidence" value="ECO:0007669"/>
    <property type="project" value="UniProtKB-KW"/>
</dbReference>
<keyword evidence="7 11" id="KW-0482">Metalloprotease</keyword>
<reference evidence="11" key="1">
    <citation type="submission" date="2021-03" db="EMBL/GenBank/DDBJ databases">
        <title>Fibrella sp. HMF5335 genome sequencing and assembly.</title>
        <authorList>
            <person name="Kang H."/>
            <person name="Kim H."/>
            <person name="Bae S."/>
            <person name="Joh K."/>
        </authorList>
    </citation>
    <scope>NUCLEOTIDE SEQUENCE</scope>
    <source>
        <strain evidence="11">HMF5335</strain>
    </source>
</reference>
<comment type="similarity">
    <text evidence="1">Belongs to the peptidase M43B family.</text>
</comment>
<evidence type="ECO:0000313" key="11">
    <source>
        <dbReference type="EMBL" id="MBO0939744.1"/>
    </source>
</evidence>
<dbReference type="Proteomes" id="UP000664034">
    <property type="component" value="Unassembled WGS sequence"/>
</dbReference>
<proteinExistence type="inferred from homology"/>
<keyword evidence="3" id="KW-0479">Metal-binding</keyword>
<dbReference type="GO" id="GO:0008237">
    <property type="term" value="F:metallopeptidase activity"/>
    <property type="evidence" value="ECO:0007669"/>
    <property type="project" value="UniProtKB-KW"/>
</dbReference>
<evidence type="ECO:0000256" key="5">
    <source>
        <dbReference type="ARBA" id="ARBA00022801"/>
    </source>
</evidence>
<name>A0A939K5Q7_9BACT</name>
<evidence type="ECO:0000256" key="7">
    <source>
        <dbReference type="ARBA" id="ARBA00023049"/>
    </source>
</evidence>
<dbReference type="EMBL" id="JAFMYV010000017">
    <property type="protein sequence ID" value="MBO0939744.1"/>
    <property type="molecule type" value="Genomic_DNA"/>
</dbReference>
<keyword evidence="2" id="KW-0645">Protease</keyword>
<protein>
    <submittedName>
        <fullName evidence="11">Zinc metalloprotease</fullName>
    </submittedName>
</protein>
<evidence type="ECO:0000259" key="10">
    <source>
        <dbReference type="Pfam" id="PF05572"/>
    </source>
</evidence>
<evidence type="ECO:0000256" key="2">
    <source>
        <dbReference type="ARBA" id="ARBA00022670"/>
    </source>
</evidence>
<keyword evidence="6" id="KW-0862">Zinc</keyword>